<evidence type="ECO:0000313" key="2">
    <source>
        <dbReference type="Proteomes" id="UP000587942"/>
    </source>
</evidence>
<dbReference type="EMBL" id="JAAVUM010000010">
    <property type="protein sequence ID" value="NKE06808.1"/>
    <property type="molecule type" value="Genomic_DNA"/>
</dbReference>
<dbReference type="AlphaFoldDB" id="A0A846TCM4"/>
<accession>A0A846TCM4</accession>
<organism evidence="1 2">
    <name type="scientific">Mesobacillus selenatarsenatis</name>
    <dbReference type="NCBI Taxonomy" id="388741"/>
    <lineage>
        <taxon>Bacteria</taxon>
        <taxon>Bacillati</taxon>
        <taxon>Bacillota</taxon>
        <taxon>Bacilli</taxon>
        <taxon>Bacillales</taxon>
        <taxon>Bacillaceae</taxon>
        <taxon>Mesobacillus</taxon>
    </lineage>
</organism>
<dbReference type="InterPro" id="IPR015064">
    <property type="entry name" value="Sda"/>
</dbReference>
<proteinExistence type="predicted"/>
<gene>
    <name evidence="1" type="ORF">GWK17_15245</name>
</gene>
<reference evidence="1 2" key="1">
    <citation type="submission" date="2020-03" db="EMBL/GenBank/DDBJ databases">
        <authorList>
            <person name="Sun Q."/>
        </authorList>
    </citation>
    <scope>NUCLEOTIDE SEQUENCE [LARGE SCALE GENOMIC DNA]</scope>
    <source>
        <strain evidence="1 2">KACC 21451</strain>
    </source>
</reference>
<dbReference type="Pfam" id="PF08970">
    <property type="entry name" value="Sda"/>
    <property type="match status" value="1"/>
</dbReference>
<dbReference type="Gene3D" id="1.10.287.1100">
    <property type="entry name" value="Sporulation inhibitor A"/>
    <property type="match status" value="1"/>
</dbReference>
<protein>
    <submittedName>
        <fullName evidence="1">Sporulation histidine kinase inhibitor Sda</fullName>
    </submittedName>
</protein>
<sequence length="46" mass="5266">MDLTDEKLLEAYQKATLLNLDVTFIEMLTEEINNRGLESSINSYVS</sequence>
<comment type="caution">
    <text evidence="1">The sequence shown here is derived from an EMBL/GenBank/DDBJ whole genome shotgun (WGS) entry which is preliminary data.</text>
</comment>
<name>A0A846TCM4_9BACI</name>
<dbReference type="SUPFAM" id="SSF100985">
    <property type="entry name" value="Sporulation inhibitor Sda"/>
    <property type="match status" value="1"/>
</dbReference>
<dbReference type="Proteomes" id="UP000587942">
    <property type="component" value="Unassembled WGS sequence"/>
</dbReference>
<dbReference type="InterPro" id="IPR036916">
    <property type="entry name" value="Sda_sf"/>
</dbReference>
<evidence type="ECO:0000313" key="1">
    <source>
        <dbReference type="EMBL" id="NKE06808.1"/>
    </source>
</evidence>